<evidence type="ECO:0008006" key="5">
    <source>
        <dbReference type="Google" id="ProtNLM"/>
    </source>
</evidence>
<organism evidence="3 4">
    <name type="scientific">Haloactinospora alba</name>
    <dbReference type="NCBI Taxonomy" id="405555"/>
    <lineage>
        <taxon>Bacteria</taxon>
        <taxon>Bacillati</taxon>
        <taxon>Actinomycetota</taxon>
        <taxon>Actinomycetes</taxon>
        <taxon>Streptosporangiales</taxon>
        <taxon>Nocardiopsidaceae</taxon>
        <taxon>Haloactinospora</taxon>
    </lineage>
</organism>
<feature type="signal peptide" evidence="2">
    <location>
        <begin position="1"/>
        <end position="26"/>
    </location>
</feature>
<keyword evidence="4" id="KW-1185">Reference proteome</keyword>
<gene>
    <name evidence="3" type="ORF">FHX37_2648</name>
</gene>
<protein>
    <recommendedName>
        <fullName evidence="5">PKD domain-containing protein</fullName>
    </recommendedName>
</protein>
<dbReference type="AlphaFoldDB" id="A0A543NLG4"/>
<name>A0A543NLG4_9ACTN</name>
<accession>A0A543NLG4</accession>
<feature type="chain" id="PRO_5021903006" description="PKD domain-containing protein" evidence="2">
    <location>
        <begin position="27"/>
        <end position="261"/>
    </location>
</feature>
<dbReference type="EMBL" id="VFQC01000001">
    <property type="protein sequence ID" value="TQN32671.1"/>
    <property type="molecule type" value="Genomic_DNA"/>
</dbReference>
<feature type="compositionally biased region" description="Acidic residues" evidence="1">
    <location>
        <begin position="72"/>
        <end position="82"/>
    </location>
</feature>
<feature type="region of interest" description="Disordered" evidence="1">
    <location>
        <begin position="33"/>
        <end position="121"/>
    </location>
</feature>
<evidence type="ECO:0000313" key="4">
    <source>
        <dbReference type="Proteomes" id="UP000317422"/>
    </source>
</evidence>
<reference evidence="3 4" key="1">
    <citation type="submission" date="2019-06" db="EMBL/GenBank/DDBJ databases">
        <title>Sequencing the genomes of 1000 actinobacteria strains.</title>
        <authorList>
            <person name="Klenk H.-P."/>
        </authorList>
    </citation>
    <scope>NUCLEOTIDE SEQUENCE [LARGE SCALE GENOMIC DNA]</scope>
    <source>
        <strain evidence="3 4">DSM 45015</strain>
    </source>
</reference>
<comment type="caution">
    <text evidence="3">The sequence shown here is derived from an EMBL/GenBank/DDBJ whole genome shotgun (WGS) entry which is preliminary data.</text>
</comment>
<evidence type="ECO:0000256" key="2">
    <source>
        <dbReference type="SAM" id="SignalP"/>
    </source>
</evidence>
<keyword evidence="2" id="KW-0732">Signal</keyword>
<feature type="compositionally biased region" description="Low complexity" evidence="1">
    <location>
        <begin position="93"/>
        <end position="107"/>
    </location>
</feature>
<feature type="compositionally biased region" description="Low complexity" evidence="1">
    <location>
        <begin position="43"/>
        <end position="62"/>
    </location>
</feature>
<dbReference type="Proteomes" id="UP000317422">
    <property type="component" value="Unassembled WGS sequence"/>
</dbReference>
<dbReference type="RefSeq" id="WP_246062272.1">
    <property type="nucleotide sequence ID" value="NZ_VFQC01000001.1"/>
</dbReference>
<sequence length="261" mass="27231">MLKPGRGIVTLGVTAAVLALPLPAWADPDFFEGNAECDETGCEASAESGESSQPEPPSDGGEVNAGTGQETSEPDPTCEEVDGMTQECETTIPAAQDAETDPAAAADTARDSLRLPTPGLASSPAADQNLLVQVPVWLWLDEESWRPYSAEAEVDGGAVSVTAEPTRALWDMGDGETVKCDGGVAYVPAKHDPEQSSPECGHTYTRSSINETRGTYALEVEVVWQVSWEGPGGGGELDPLVTSQSTEVTVVESHGLVTGVE</sequence>
<proteinExistence type="predicted"/>
<evidence type="ECO:0000313" key="3">
    <source>
        <dbReference type="EMBL" id="TQN32671.1"/>
    </source>
</evidence>
<evidence type="ECO:0000256" key="1">
    <source>
        <dbReference type="SAM" id="MobiDB-lite"/>
    </source>
</evidence>